<dbReference type="PROSITE" id="PS50089">
    <property type="entry name" value="ZF_RING_2"/>
    <property type="match status" value="1"/>
</dbReference>
<dbReference type="InterPro" id="IPR022755">
    <property type="entry name" value="Znf_C2H2_jaz"/>
</dbReference>
<dbReference type="SUPFAM" id="SSF57850">
    <property type="entry name" value="RING/U-box"/>
    <property type="match status" value="1"/>
</dbReference>
<keyword evidence="3" id="KW-0963">Cytoplasm</keyword>
<keyword evidence="5" id="KW-0479">Metal-binding</keyword>
<evidence type="ECO:0008006" key="16">
    <source>
        <dbReference type="Google" id="ProtNLM"/>
    </source>
</evidence>
<dbReference type="GO" id="GO:0005737">
    <property type="term" value="C:cytoplasm"/>
    <property type="evidence" value="ECO:0007669"/>
    <property type="project" value="UniProtKB-SubCell"/>
</dbReference>
<dbReference type="FunFam" id="3.30.160.60:FF:000299">
    <property type="entry name" value="Zinc finger protein 593"/>
    <property type="match status" value="1"/>
</dbReference>
<evidence type="ECO:0000313" key="15">
    <source>
        <dbReference type="Proteomes" id="UP000591131"/>
    </source>
</evidence>
<dbReference type="PANTHER" id="PTHR46095:SF1">
    <property type="entry name" value="ZINC FINGER PROTEIN 593"/>
    <property type="match status" value="1"/>
</dbReference>
<evidence type="ECO:0000256" key="1">
    <source>
        <dbReference type="ARBA" id="ARBA00004123"/>
    </source>
</evidence>
<dbReference type="GO" id="GO:0003676">
    <property type="term" value="F:nucleic acid binding"/>
    <property type="evidence" value="ECO:0007669"/>
    <property type="project" value="InterPro"/>
</dbReference>
<dbReference type="Pfam" id="PF12171">
    <property type="entry name" value="zf-C2H2_jaz"/>
    <property type="match status" value="1"/>
</dbReference>
<feature type="domain" description="RING-type" evidence="13">
    <location>
        <begin position="652"/>
        <end position="714"/>
    </location>
</feature>
<dbReference type="SMART" id="SM00451">
    <property type="entry name" value="ZnF_U1"/>
    <property type="match status" value="1"/>
</dbReference>
<dbReference type="GO" id="GO:0005634">
    <property type="term" value="C:nucleus"/>
    <property type="evidence" value="ECO:0007669"/>
    <property type="project" value="UniProtKB-SubCell"/>
</dbReference>
<reference evidence="14 15" key="1">
    <citation type="submission" date="2020-04" db="EMBL/GenBank/DDBJ databases">
        <title>Perkinsus chesapeaki whole genome sequence.</title>
        <authorList>
            <person name="Bogema D.R."/>
        </authorList>
    </citation>
    <scope>NUCLEOTIDE SEQUENCE [LARGE SCALE GENOMIC DNA]</scope>
    <source>
        <strain evidence="14">ATCC PRA-425</strain>
    </source>
</reference>
<comment type="subcellular location">
    <subcellularLocation>
        <location evidence="2">Cytoplasm</location>
    </subcellularLocation>
    <subcellularLocation>
        <location evidence="1">Nucleus</location>
    </subcellularLocation>
</comment>
<evidence type="ECO:0000256" key="6">
    <source>
        <dbReference type="ARBA" id="ARBA00022771"/>
    </source>
</evidence>
<dbReference type="InterPro" id="IPR000719">
    <property type="entry name" value="Prot_kinase_dom"/>
</dbReference>
<dbReference type="PANTHER" id="PTHR46095">
    <property type="entry name" value="ZINC FINGER PROTEIN 593"/>
    <property type="match status" value="1"/>
</dbReference>
<comment type="caution">
    <text evidence="14">The sequence shown here is derived from an EMBL/GenBank/DDBJ whole genome shotgun (WGS) entry which is preliminary data.</text>
</comment>
<evidence type="ECO:0000259" key="13">
    <source>
        <dbReference type="PROSITE" id="PS50089"/>
    </source>
</evidence>
<keyword evidence="4" id="KW-0690">Ribosome biogenesis</keyword>
<dbReference type="InterPro" id="IPR013083">
    <property type="entry name" value="Znf_RING/FYVE/PHD"/>
</dbReference>
<dbReference type="Gene3D" id="3.30.160.60">
    <property type="entry name" value="Classic Zinc Finger"/>
    <property type="match status" value="1"/>
</dbReference>
<dbReference type="SUPFAM" id="SSF57667">
    <property type="entry name" value="beta-beta-alpha zinc fingers"/>
    <property type="match status" value="1"/>
</dbReference>
<comment type="similarity">
    <text evidence="9">Belongs to the ZNF593/BUD20 C2H2-type zinc-finger protein family.</text>
</comment>
<evidence type="ECO:0000259" key="12">
    <source>
        <dbReference type="PROSITE" id="PS50011"/>
    </source>
</evidence>
<gene>
    <name evidence="14" type="ORF">FOL47_002663</name>
</gene>
<evidence type="ECO:0000256" key="4">
    <source>
        <dbReference type="ARBA" id="ARBA00022517"/>
    </source>
</evidence>
<proteinExistence type="inferred from homology"/>
<dbReference type="PROSITE" id="PS00028">
    <property type="entry name" value="ZINC_FINGER_C2H2_1"/>
    <property type="match status" value="1"/>
</dbReference>
<dbReference type="InterPro" id="IPR036236">
    <property type="entry name" value="Znf_C2H2_sf"/>
</dbReference>
<evidence type="ECO:0000256" key="2">
    <source>
        <dbReference type="ARBA" id="ARBA00004496"/>
    </source>
</evidence>
<dbReference type="Proteomes" id="UP000591131">
    <property type="component" value="Unassembled WGS sequence"/>
</dbReference>
<dbReference type="InterPro" id="IPR011009">
    <property type="entry name" value="Kinase-like_dom_sf"/>
</dbReference>
<keyword evidence="7" id="KW-0862">Zinc</keyword>
<dbReference type="AlphaFoldDB" id="A0A7J6MC69"/>
<dbReference type="GO" id="GO:0042254">
    <property type="term" value="P:ribosome biogenesis"/>
    <property type="evidence" value="ECO:0007669"/>
    <property type="project" value="UniProtKB-KW"/>
</dbReference>
<dbReference type="PROSITE" id="PS00108">
    <property type="entry name" value="PROTEIN_KINASE_ST"/>
    <property type="match status" value="1"/>
</dbReference>
<dbReference type="InterPro" id="IPR013087">
    <property type="entry name" value="Znf_C2H2_type"/>
</dbReference>
<dbReference type="OrthoDB" id="24683at2759"/>
<accession>A0A7J6MC69</accession>
<dbReference type="GO" id="GO:0005524">
    <property type="term" value="F:ATP binding"/>
    <property type="evidence" value="ECO:0007669"/>
    <property type="project" value="InterPro"/>
</dbReference>
<dbReference type="InterPro" id="IPR003604">
    <property type="entry name" value="Matrin/U1-like-C_Znf_C2H2"/>
</dbReference>
<dbReference type="GO" id="GO:0008270">
    <property type="term" value="F:zinc ion binding"/>
    <property type="evidence" value="ECO:0007669"/>
    <property type="project" value="UniProtKB-KW"/>
</dbReference>
<evidence type="ECO:0000313" key="14">
    <source>
        <dbReference type="EMBL" id="KAF4669182.1"/>
    </source>
</evidence>
<evidence type="ECO:0000256" key="7">
    <source>
        <dbReference type="ARBA" id="ARBA00022833"/>
    </source>
</evidence>
<organism evidence="14 15">
    <name type="scientific">Perkinsus chesapeaki</name>
    <name type="common">Clam parasite</name>
    <name type="synonym">Perkinsus andrewsi</name>
    <dbReference type="NCBI Taxonomy" id="330153"/>
    <lineage>
        <taxon>Eukaryota</taxon>
        <taxon>Sar</taxon>
        <taxon>Alveolata</taxon>
        <taxon>Perkinsozoa</taxon>
        <taxon>Perkinsea</taxon>
        <taxon>Perkinsida</taxon>
        <taxon>Perkinsidae</taxon>
        <taxon>Perkinsus</taxon>
    </lineage>
</organism>
<feature type="domain" description="Protein kinase" evidence="12">
    <location>
        <begin position="127"/>
        <end position="444"/>
    </location>
</feature>
<evidence type="ECO:0000256" key="5">
    <source>
        <dbReference type="ARBA" id="ARBA00022723"/>
    </source>
</evidence>
<keyword evidence="8" id="KW-0539">Nucleus</keyword>
<dbReference type="Gene3D" id="3.30.200.20">
    <property type="entry name" value="Phosphorylase Kinase, domain 1"/>
    <property type="match status" value="1"/>
</dbReference>
<name>A0A7J6MC69_PERCH</name>
<dbReference type="Gene3D" id="3.30.40.10">
    <property type="entry name" value="Zinc/RING finger domain, C3HC4 (zinc finger)"/>
    <property type="match status" value="1"/>
</dbReference>
<dbReference type="InterPro" id="IPR051879">
    <property type="entry name" value="C2H2-ZF_Maturation_Protein"/>
</dbReference>
<protein>
    <recommendedName>
        <fullName evidence="16">RING-type domain-containing protein</fullName>
    </recommendedName>
</protein>
<feature type="compositionally biased region" description="Acidic residues" evidence="11">
    <location>
        <begin position="559"/>
        <end position="577"/>
    </location>
</feature>
<dbReference type="PROSITE" id="PS50011">
    <property type="entry name" value="PROTEIN_KINASE_DOM"/>
    <property type="match status" value="1"/>
</dbReference>
<evidence type="ECO:0000256" key="3">
    <source>
        <dbReference type="ARBA" id="ARBA00022490"/>
    </source>
</evidence>
<dbReference type="Pfam" id="PF00069">
    <property type="entry name" value="Pkinase"/>
    <property type="match status" value="1"/>
</dbReference>
<dbReference type="GO" id="GO:0043021">
    <property type="term" value="F:ribonucleoprotein complex binding"/>
    <property type="evidence" value="ECO:0007669"/>
    <property type="project" value="UniProtKB-ARBA"/>
</dbReference>
<keyword evidence="15" id="KW-1185">Reference proteome</keyword>
<dbReference type="EMBL" id="JAAPAO010000175">
    <property type="protein sequence ID" value="KAF4669182.1"/>
    <property type="molecule type" value="Genomic_DNA"/>
</dbReference>
<dbReference type="InterPro" id="IPR001841">
    <property type="entry name" value="Znf_RING"/>
</dbReference>
<dbReference type="SUPFAM" id="SSF56112">
    <property type="entry name" value="Protein kinase-like (PK-like)"/>
    <property type="match status" value="1"/>
</dbReference>
<keyword evidence="6 10" id="KW-0863">Zinc-finger</keyword>
<feature type="region of interest" description="Disordered" evidence="11">
    <location>
        <begin position="541"/>
        <end position="577"/>
    </location>
</feature>
<evidence type="ECO:0000256" key="9">
    <source>
        <dbReference type="ARBA" id="ARBA00038064"/>
    </source>
</evidence>
<dbReference type="CDD" id="cd00180">
    <property type="entry name" value="PKc"/>
    <property type="match status" value="1"/>
</dbReference>
<evidence type="ECO:0000256" key="10">
    <source>
        <dbReference type="PROSITE-ProRule" id="PRU00175"/>
    </source>
</evidence>
<dbReference type="SMART" id="SM00184">
    <property type="entry name" value="RING"/>
    <property type="match status" value="1"/>
</dbReference>
<sequence>MAIQKKRKKNANNTRGGIVKAKRHTRDIDQIHDDLKAPEKFSNMPVDEDLPGRGQHYCVACAKYFITDIALVAHFKTAKHRRRLKQALEDPHTQESAEAAVGYGRVVRRSSTGAAAASATSGGPPGYRLLEELGRGGCATVYQGVAEASGRPVAIKKFDKLPSSTLLLPHQVASERQAAKAQSDYDSACREIAVLRALKGPGRICELVEVIEGKRVLWMVLELCPGVTLSRGFTVLRGEFVGGKRIYTVRPTETLYNIISDNGSYGCVFIRDLIRQILEGLAQLEGSGYVHGDLKPDNVMLNLVNAAPCIKLIDLGSAFRPITGSRSQAVATLEYMPPEALCGDHLTEVSAWTLDTWALGAMMLEWCTMAPLWLSYPCRVYLQPSSPAARRSRQEEGYVTFTHGGLFAVSGKDPNRIAQRQVEVARQASTSRLSGRAATAYRFYALPGCFTIANLHHPNKAKGPEAVQKCRSSVSPSSAFDAQRYRRGMMQPLPFIGAERKASILLLPFDKVYDPRKSPYDCYRRSSILSSIDGIGGSPLRVIGKRPGQQQQEAQDFSDMFDDDEGWDGDEDDDDDALAEGQADRELDCGLTARELLDLLSRDITPDDYDTLLKLDQRVPPRTAKPESISNLTVLSIEEIKQLIGKGEVDKCGVCLSPLLGNNDDDSDTTGQASSSSSASPIDVIRLPRCGHVFHGKCARLWLSKFGRTCPIDRVEVDEDSASDPGA</sequence>
<dbReference type="SMART" id="SM00220">
    <property type="entry name" value="S_TKc"/>
    <property type="match status" value="1"/>
</dbReference>
<dbReference type="Gene3D" id="1.10.510.10">
    <property type="entry name" value="Transferase(Phosphotransferase) domain 1"/>
    <property type="match status" value="1"/>
</dbReference>
<evidence type="ECO:0000256" key="8">
    <source>
        <dbReference type="ARBA" id="ARBA00023242"/>
    </source>
</evidence>
<dbReference type="InterPro" id="IPR008271">
    <property type="entry name" value="Ser/Thr_kinase_AS"/>
</dbReference>
<evidence type="ECO:0000256" key="11">
    <source>
        <dbReference type="SAM" id="MobiDB-lite"/>
    </source>
</evidence>
<dbReference type="GO" id="GO:0004672">
    <property type="term" value="F:protein kinase activity"/>
    <property type="evidence" value="ECO:0007669"/>
    <property type="project" value="InterPro"/>
</dbReference>